<evidence type="ECO:0000259" key="6">
    <source>
        <dbReference type="SMART" id="SM00739"/>
    </source>
</evidence>
<keyword evidence="5" id="KW-0699">rRNA-binding</keyword>
<feature type="domain" description="KOW" evidence="6">
    <location>
        <begin position="2"/>
        <end position="29"/>
    </location>
</feature>
<dbReference type="Pfam" id="PF00467">
    <property type="entry name" value="KOW"/>
    <property type="match status" value="1"/>
</dbReference>
<keyword evidence="3 5" id="KW-0687">Ribonucleoprotein</keyword>
<dbReference type="InterPro" id="IPR014722">
    <property type="entry name" value="Rib_uL2_dom2"/>
</dbReference>
<dbReference type="InterPro" id="IPR003256">
    <property type="entry name" value="Ribosomal_uL24"/>
</dbReference>
<dbReference type="InterPro" id="IPR057264">
    <property type="entry name" value="Ribosomal_uL24_C"/>
</dbReference>
<dbReference type="InterPro" id="IPR041988">
    <property type="entry name" value="Ribosomal_uL24_KOW"/>
</dbReference>
<dbReference type="GO" id="GO:1990904">
    <property type="term" value="C:ribonucleoprotein complex"/>
    <property type="evidence" value="ECO:0007669"/>
    <property type="project" value="UniProtKB-KW"/>
</dbReference>
<comment type="function">
    <text evidence="5">One of the proteins that surrounds the polypeptide exit tunnel on the outside of the subunit.</text>
</comment>
<evidence type="ECO:0000256" key="1">
    <source>
        <dbReference type="ARBA" id="ARBA00010618"/>
    </source>
</evidence>
<protein>
    <recommendedName>
        <fullName evidence="4 5">Large ribosomal subunit protein uL24</fullName>
    </recommendedName>
</protein>
<dbReference type="Proteomes" id="UP000229390">
    <property type="component" value="Unassembled WGS sequence"/>
</dbReference>
<dbReference type="GO" id="GO:0006412">
    <property type="term" value="P:translation"/>
    <property type="evidence" value="ECO:0007669"/>
    <property type="project" value="UniProtKB-UniRule"/>
</dbReference>
<dbReference type="InterPro" id="IPR008991">
    <property type="entry name" value="Translation_prot_SH3-like_sf"/>
</dbReference>
<keyword evidence="5" id="KW-0694">RNA-binding</keyword>
<dbReference type="EMBL" id="PEYE01000036">
    <property type="protein sequence ID" value="PIS38702.1"/>
    <property type="molecule type" value="Genomic_DNA"/>
</dbReference>
<evidence type="ECO:0000313" key="7">
    <source>
        <dbReference type="EMBL" id="PIS38702.1"/>
    </source>
</evidence>
<dbReference type="SMART" id="SM00739">
    <property type="entry name" value="KOW"/>
    <property type="match status" value="1"/>
</dbReference>
<proteinExistence type="inferred from homology"/>
<dbReference type="InterPro" id="IPR005824">
    <property type="entry name" value="KOW"/>
</dbReference>
<sequence length="101" mass="11188">MRIKKGDIVLITSGKDRGKKGKVLAVFPKENRLLVEGMNIRKKRIKPKKAGEKGQMVESPTPLALPNTLLICPKCGKATRLGAKIMAGKKYRVCKKCNQEI</sequence>
<dbReference type="CDD" id="cd06089">
    <property type="entry name" value="KOW_RPL26"/>
    <property type="match status" value="1"/>
</dbReference>
<dbReference type="HAMAP" id="MF_01326_B">
    <property type="entry name" value="Ribosomal_uL24_B"/>
    <property type="match status" value="1"/>
</dbReference>
<dbReference type="GO" id="GO:0005840">
    <property type="term" value="C:ribosome"/>
    <property type="evidence" value="ECO:0007669"/>
    <property type="project" value="UniProtKB-KW"/>
</dbReference>
<evidence type="ECO:0000256" key="4">
    <source>
        <dbReference type="ARBA" id="ARBA00035206"/>
    </source>
</evidence>
<dbReference type="GO" id="GO:0019843">
    <property type="term" value="F:rRNA binding"/>
    <property type="evidence" value="ECO:0007669"/>
    <property type="project" value="UniProtKB-UniRule"/>
</dbReference>
<dbReference type="GO" id="GO:0003735">
    <property type="term" value="F:structural constituent of ribosome"/>
    <property type="evidence" value="ECO:0007669"/>
    <property type="project" value="InterPro"/>
</dbReference>
<evidence type="ECO:0000313" key="8">
    <source>
        <dbReference type="Proteomes" id="UP000229390"/>
    </source>
</evidence>
<dbReference type="NCBIfam" id="TIGR01079">
    <property type="entry name" value="rplX_bact"/>
    <property type="match status" value="1"/>
</dbReference>
<organism evidence="7 8">
    <name type="scientific">Candidatus Nealsonbacteria bacterium CG08_land_8_20_14_0_20_43_11</name>
    <dbReference type="NCBI Taxonomy" id="1974706"/>
    <lineage>
        <taxon>Bacteria</taxon>
        <taxon>Candidatus Nealsoniibacteriota</taxon>
    </lineage>
</organism>
<reference evidence="8" key="1">
    <citation type="submission" date="2017-09" db="EMBL/GenBank/DDBJ databases">
        <title>Depth-based differentiation of microbial function through sediment-hosted aquifers and enrichment of novel symbionts in the deep terrestrial subsurface.</title>
        <authorList>
            <person name="Probst A.J."/>
            <person name="Ladd B."/>
            <person name="Jarett J.K."/>
            <person name="Geller-Mcgrath D.E."/>
            <person name="Sieber C.M.K."/>
            <person name="Emerson J.B."/>
            <person name="Anantharaman K."/>
            <person name="Thomas B.C."/>
            <person name="Malmstrom R."/>
            <person name="Stieglmeier M."/>
            <person name="Klingl A."/>
            <person name="Woyke T."/>
            <person name="Ryan C.M."/>
            <person name="Banfield J.F."/>
        </authorList>
    </citation>
    <scope>NUCLEOTIDE SEQUENCE [LARGE SCALE GENOMIC DNA]</scope>
</reference>
<comment type="caution">
    <text evidence="7">The sequence shown here is derived from an EMBL/GenBank/DDBJ whole genome shotgun (WGS) entry which is preliminary data.</text>
</comment>
<evidence type="ECO:0000256" key="5">
    <source>
        <dbReference type="HAMAP-Rule" id="MF_01326"/>
    </source>
</evidence>
<accession>A0A2M6T065</accession>
<name>A0A2M6T065_9BACT</name>
<gene>
    <name evidence="5" type="primary">rplX</name>
    <name evidence="7" type="ORF">COT34_02135</name>
</gene>
<evidence type="ECO:0000256" key="3">
    <source>
        <dbReference type="ARBA" id="ARBA00023274"/>
    </source>
</evidence>
<evidence type="ECO:0000256" key="2">
    <source>
        <dbReference type="ARBA" id="ARBA00022980"/>
    </source>
</evidence>
<comment type="similarity">
    <text evidence="1 5">Belongs to the universal ribosomal protein uL24 family.</text>
</comment>
<dbReference type="AlphaFoldDB" id="A0A2M6T065"/>
<dbReference type="PANTHER" id="PTHR12903">
    <property type="entry name" value="MITOCHONDRIAL RIBOSOMAL PROTEIN L24"/>
    <property type="match status" value="1"/>
</dbReference>
<keyword evidence="2 5" id="KW-0689">Ribosomal protein</keyword>
<dbReference type="SUPFAM" id="SSF50104">
    <property type="entry name" value="Translation proteins SH3-like domain"/>
    <property type="match status" value="1"/>
</dbReference>
<dbReference type="Gene3D" id="2.30.30.30">
    <property type="match status" value="1"/>
</dbReference>
<dbReference type="Pfam" id="PF17136">
    <property type="entry name" value="ribosomal_L24"/>
    <property type="match status" value="1"/>
</dbReference>
<comment type="function">
    <text evidence="5">One of two assembly initiator proteins, it binds directly to the 5'-end of the 23S rRNA, where it nucleates assembly of the 50S subunit.</text>
</comment>
<comment type="subunit">
    <text evidence="5">Part of the 50S ribosomal subunit.</text>
</comment>